<comment type="caution">
    <text evidence="1">The sequence shown here is derived from an EMBL/GenBank/DDBJ whole genome shotgun (WGS) entry which is preliminary data.</text>
</comment>
<evidence type="ECO:0000313" key="1">
    <source>
        <dbReference type="EMBL" id="KKM16946.1"/>
    </source>
</evidence>
<protein>
    <submittedName>
        <fullName evidence="1">Uncharacterized protein</fullName>
    </submittedName>
</protein>
<dbReference type="EMBL" id="LAZR01014561">
    <property type="protein sequence ID" value="KKM16946.1"/>
    <property type="molecule type" value="Genomic_DNA"/>
</dbReference>
<proteinExistence type="predicted"/>
<dbReference type="AlphaFoldDB" id="A0A0F9HNR2"/>
<organism evidence="1">
    <name type="scientific">marine sediment metagenome</name>
    <dbReference type="NCBI Taxonomy" id="412755"/>
    <lineage>
        <taxon>unclassified sequences</taxon>
        <taxon>metagenomes</taxon>
        <taxon>ecological metagenomes</taxon>
    </lineage>
</organism>
<name>A0A0F9HNR2_9ZZZZ</name>
<feature type="non-terminal residue" evidence="1">
    <location>
        <position position="42"/>
    </location>
</feature>
<gene>
    <name evidence="1" type="ORF">LCGC14_1680660</name>
</gene>
<sequence>MSDTIDCGTCAQPFDPGDLNAVLLHEHLGLTETVDASDVGPG</sequence>
<accession>A0A0F9HNR2</accession>
<reference evidence="1" key="1">
    <citation type="journal article" date="2015" name="Nature">
        <title>Complex archaea that bridge the gap between prokaryotes and eukaryotes.</title>
        <authorList>
            <person name="Spang A."/>
            <person name="Saw J.H."/>
            <person name="Jorgensen S.L."/>
            <person name="Zaremba-Niedzwiedzka K."/>
            <person name="Martijn J."/>
            <person name="Lind A.E."/>
            <person name="van Eijk R."/>
            <person name="Schleper C."/>
            <person name="Guy L."/>
            <person name="Ettema T.J."/>
        </authorList>
    </citation>
    <scope>NUCLEOTIDE SEQUENCE</scope>
</reference>